<dbReference type="InterPro" id="IPR003594">
    <property type="entry name" value="HATPase_dom"/>
</dbReference>
<dbReference type="Proteomes" id="UP000239204">
    <property type="component" value="Unassembled WGS sequence"/>
</dbReference>
<comment type="catalytic activity">
    <reaction evidence="1">
        <text>ATP + protein L-histidine = ADP + protein N-phospho-L-histidine.</text>
        <dbReference type="EC" id="2.7.13.3"/>
    </reaction>
</comment>
<dbReference type="Pfam" id="PF02518">
    <property type="entry name" value="HATPase_c"/>
    <property type="match status" value="1"/>
</dbReference>
<dbReference type="Gene3D" id="3.40.50.2300">
    <property type="match status" value="1"/>
</dbReference>
<keyword evidence="5" id="KW-0418">Kinase</keyword>
<dbReference type="SMART" id="SM00091">
    <property type="entry name" value="PAS"/>
    <property type="match status" value="3"/>
</dbReference>
<dbReference type="InterPro" id="IPR004358">
    <property type="entry name" value="Sig_transdc_His_kin-like_C"/>
</dbReference>
<sequence>MTTHFKTTRISMPLPPAVRHAAILDSATDFAIIATDLDARITDWNSGAENVLGWSETDMVGQTIDRIFTPEDRAQNRPEVEMATAIAHSSAEDERWHMRADGSRFWASGRLTPLYADARHIGFLKILRDQTSARLVTEQVHASEAKWRSTFDRLVEALMIGEVVRDVQGQVVDWRYLEVNPAWERMVGATREQVFGRTVRDVIPGVENAWIDEFANVVDTGEPAAFVREVGVWSRWFEGRSFPLGHDRFGCLCFEVTDRRKDNARRDTLLALDERIRDLSDPGEIAFAAAQVLGEMLGASRAGYGDVDEQAETIKIERDWNAKNVISLVGTHRYRDFGSFVDELKKGNLVAINDTATDRATAASADALKAVGVGSLLNLPVMERGQFVAMLFLNCPTPHTWTPHEIAIVRDVAERTRVAVERRRAEQALHVLAETLQQQVEQRTHERDRVWQVSRDMLGVADTDGVWLSVNPAWCDILGWPEKAFVGKTSEWLEHPDDRSKTRQEIGNIADGNPTMFFENRFRTIDGDYRSLSWSAVAVADRLYCVARDVTEQKQRDAALLEAEDRLRQSQKVEAVGQLTGGVAHDFNNLLTVIRGSIDLLRRPGLAPEKRTRYLDAISDTADRAARLTSQLLSFARRQALKPETFDAGASIETLREMLGTLTGSRVAVEIEMDSGPSLVRVDRSQFDTAIVNMAVNARDAMSGTGTLTIDVRAANAIPPHRTHPVVPGQFIAVSITDTGIGIADDQIERIFEPFYTTKGVGHGTGLGLSQVFGFAKQSSGDILVRSTVGRGTTFTLYLPKAHEDELQSTLVPEAVSPLPKGAFILVVEDNSEVGSFATRALAELGYRTQLAVDAASALVELGSDGAGFDLVFSDVVMPGMSGIELGQEIHRRMPHLPVVLTSGYSNVLAEQDRHEFELLQKPYSLEELARVLAKVSASRRPIN</sequence>
<feature type="domain" description="PAS" evidence="9">
    <location>
        <begin position="23"/>
        <end position="89"/>
    </location>
</feature>
<dbReference type="Pfam" id="PF01590">
    <property type="entry name" value="GAF"/>
    <property type="match status" value="1"/>
</dbReference>
<evidence type="ECO:0000313" key="10">
    <source>
        <dbReference type="EMBL" id="PPU09239.1"/>
    </source>
</evidence>
<protein>
    <recommendedName>
        <fullName evidence="2">histidine kinase</fullName>
        <ecNumber evidence="2">2.7.13.3</ecNumber>
    </recommendedName>
</protein>
<dbReference type="Gene3D" id="3.30.450.20">
    <property type="entry name" value="PAS domain"/>
    <property type="match status" value="3"/>
</dbReference>
<dbReference type="SUPFAM" id="SSF47384">
    <property type="entry name" value="Homodimeric domain of signal transducing histidine kinase"/>
    <property type="match status" value="1"/>
</dbReference>
<dbReference type="InterPro" id="IPR001789">
    <property type="entry name" value="Sig_transdc_resp-reg_receiver"/>
</dbReference>
<evidence type="ECO:0000256" key="5">
    <source>
        <dbReference type="ARBA" id="ARBA00022777"/>
    </source>
</evidence>
<dbReference type="InterPro" id="IPR035965">
    <property type="entry name" value="PAS-like_dom_sf"/>
</dbReference>
<dbReference type="InterPro" id="IPR011006">
    <property type="entry name" value="CheY-like_superfamily"/>
</dbReference>
<dbReference type="SUPFAM" id="SSF55785">
    <property type="entry name" value="PYP-like sensor domain (PAS domain)"/>
    <property type="match status" value="3"/>
</dbReference>
<dbReference type="PANTHER" id="PTHR43065:SF49">
    <property type="entry name" value="HISTIDINE KINASE"/>
    <property type="match status" value="1"/>
</dbReference>
<dbReference type="Gene3D" id="3.30.565.10">
    <property type="entry name" value="Histidine kinase-like ATPase, C-terminal domain"/>
    <property type="match status" value="1"/>
</dbReference>
<dbReference type="PROSITE" id="PS50110">
    <property type="entry name" value="RESPONSE_REGULATORY"/>
    <property type="match status" value="1"/>
</dbReference>
<dbReference type="PRINTS" id="PR00344">
    <property type="entry name" value="BCTRLSENSOR"/>
</dbReference>
<evidence type="ECO:0000259" key="7">
    <source>
        <dbReference type="PROSITE" id="PS50109"/>
    </source>
</evidence>
<dbReference type="EC" id="2.7.13.3" evidence="2"/>
<dbReference type="Pfam" id="PF08448">
    <property type="entry name" value="PAS_4"/>
    <property type="match status" value="2"/>
</dbReference>
<evidence type="ECO:0000256" key="3">
    <source>
        <dbReference type="ARBA" id="ARBA00022553"/>
    </source>
</evidence>
<dbReference type="SUPFAM" id="SSF52172">
    <property type="entry name" value="CheY-like"/>
    <property type="match status" value="1"/>
</dbReference>
<evidence type="ECO:0000313" key="11">
    <source>
        <dbReference type="Proteomes" id="UP000239204"/>
    </source>
</evidence>
<proteinExistence type="predicted"/>
<dbReference type="Pfam" id="PF00072">
    <property type="entry name" value="Response_reg"/>
    <property type="match status" value="1"/>
</dbReference>
<comment type="caution">
    <text evidence="10">The sequence shown here is derived from an EMBL/GenBank/DDBJ whole genome shotgun (WGS) entry which is preliminary data.</text>
</comment>
<dbReference type="PANTHER" id="PTHR43065">
    <property type="entry name" value="SENSOR HISTIDINE KINASE"/>
    <property type="match status" value="1"/>
</dbReference>
<feature type="domain" description="PAS" evidence="9">
    <location>
        <begin position="147"/>
        <end position="203"/>
    </location>
</feature>
<dbReference type="Gene3D" id="3.30.450.40">
    <property type="match status" value="1"/>
</dbReference>
<dbReference type="InterPro" id="IPR036890">
    <property type="entry name" value="HATPase_C_sf"/>
</dbReference>
<dbReference type="PROSITE" id="PS50109">
    <property type="entry name" value="HIS_KIN"/>
    <property type="match status" value="1"/>
</dbReference>
<gene>
    <name evidence="10" type="ORF">XarjCFBP7645_02675</name>
</gene>
<dbReference type="CDD" id="cd00130">
    <property type="entry name" value="PAS"/>
    <property type="match status" value="3"/>
</dbReference>
<feature type="modified residue" description="4-aspartylphosphate" evidence="6">
    <location>
        <position position="875"/>
    </location>
</feature>
<dbReference type="CDD" id="cd00082">
    <property type="entry name" value="HisKA"/>
    <property type="match status" value="1"/>
</dbReference>
<organism evidence="10 11">
    <name type="scientific">Xanthomonas arboricola</name>
    <dbReference type="NCBI Taxonomy" id="56448"/>
    <lineage>
        <taxon>Bacteria</taxon>
        <taxon>Pseudomonadati</taxon>
        <taxon>Pseudomonadota</taxon>
        <taxon>Gammaproteobacteria</taxon>
        <taxon>Lysobacterales</taxon>
        <taxon>Lysobacteraceae</taxon>
        <taxon>Xanthomonas</taxon>
    </lineage>
</organism>
<dbReference type="Gene3D" id="1.10.287.130">
    <property type="match status" value="1"/>
</dbReference>
<dbReference type="InterPro" id="IPR005467">
    <property type="entry name" value="His_kinase_dom"/>
</dbReference>
<keyword evidence="3 6" id="KW-0597">Phosphoprotein</keyword>
<dbReference type="SMART" id="SM00387">
    <property type="entry name" value="HATPase_c"/>
    <property type="match status" value="1"/>
</dbReference>
<dbReference type="SUPFAM" id="SSF55781">
    <property type="entry name" value="GAF domain-like"/>
    <property type="match status" value="1"/>
</dbReference>
<dbReference type="InterPro" id="IPR003661">
    <property type="entry name" value="HisK_dim/P_dom"/>
</dbReference>
<accession>A0A2S7AH64</accession>
<dbReference type="SMART" id="SM00065">
    <property type="entry name" value="GAF"/>
    <property type="match status" value="1"/>
</dbReference>
<dbReference type="SMART" id="SM00388">
    <property type="entry name" value="HisKA"/>
    <property type="match status" value="1"/>
</dbReference>
<feature type="domain" description="Histidine kinase" evidence="7">
    <location>
        <begin position="582"/>
        <end position="803"/>
    </location>
</feature>
<evidence type="ECO:0000256" key="4">
    <source>
        <dbReference type="ARBA" id="ARBA00022679"/>
    </source>
</evidence>
<reference evidence="10 11" key="1">
    <citation type="submission" date="2016-08" db="EMBL/GenBank/DDBJ databases">
        <title>Evolution of the type three secretion system and type three effector repertoires in Xanthomonas.</title>
        <authorList>
            <person name="Merda D."/>
            <person name="Briand M."/>
            <person name="Bosis E."/>
            <person name="Rousseau C."/>
            <person name="Portier P."/>
            <person name="Jacques M.-A."/>
            <person name="Fischer-Le Saux M."/>
        </authorList>
    </citation>
    <scope>NUCLEOTIDE SEQUENCE [LARGE SCALE GENOMIC DNA]</scope>
    <source>
        <strain evidence="10 11">CFBP 7645</strain>
    </source>
</reference>
<dbReference type="PROSITE" id="PS50112">
    <property type="entry name" value="PAS"/>
    <property type="match status" value="3"/>
</dbReference>
<name>A0A2S7AH64_9XANT</name>
<evidence type="ECO:0000259" key="9">
    <source>
        <dbReference type="PROSITE" id="PS50112"/>
    </source>
</evidence>
<evidence type="ECO:0000259" key="8">
    <source>
        <dbReference type="PROSITE" id="PS50110"/>
    </source>
</evidence>
<dbReference type="InterPro" id="IPR013656">
    <property type="entry name" value="PAS_4"/>
</dbReference>
<dbReference type="InterPro" id="IPR003018">
    <property type="entry name" value="GAF"/>
</dbReference>
<feature type="domain" description="Response regulatory" evidence="8">
    <location>
        <begin position="824"/>
        <end position="937"/>
    </location>
</feature>
<dbReference type="SUPFAM" id="SSF55874">
    <property type="entry name" value="ATPase domain of HSP90 chaperone/DNA topoisomerase II/histidine kinase"/>
    <property type="match status" value="1"/>
</dbReference>
<feature type="domain" description="PAS" evidence="9">
    <location>
        <begin position="460"/>
        <end position="513"/>
    </location>
</feature>
<dbReference type="AlphaFoldDB" id="A0A2S7AH64"/>
<keyword evidence="4" id="KW-0808">Transferase</keyword>
<dbReference type="SMART" id="SM00448">
    <property type="entry name" value="REC"/>
    <property type="match status" value="1"/>
</dbReference>
<dbReference type="EMBL" id="MIGY01000001">
    <property type="protein sequence ID" value="PPU09239.1"/>
    <property type="molecule type" value="Genomic_DNA"/>
</dbReference>
<dbReference type="NCBIfam" id="TIGR00229">
    <property type="entry name" value="sensory_box"/>
    <property type="match status" value="3"/>
</dbReference>
<dbReference type="RefSeq" id="WP_104536130.1">
    <property type="nucleotide sequence ID" value="NZ_MIGY01000001.1"/>
</dbReference>
<dbReference type="Pfam" id="PF00512">
    <property type="entry name" value="HisKA"/>
    <property type="match status" value="1"/>
</dbReference>
<dbReference type="GO" id="GO:0000155">
    <property type="term" value="F:phosphorelay sensor kinase activity"/>
    <property type="evidence" value="ECO:0007669"/>
    <property type="project" value="InterPro"/>
</dbReference>
<evidence type="ECO:0000256" key="6">
    <source>
        <dbReference type="PROSITE-ProRule" id="PRU00169"/>
    </source>
</evidence>
<evidence type="ECO:0000256" key="2">
    <source>
        <dbReference type="ARBA" id="ARBA00012438"/>
    </source>
</evidence>
<dbReference type="InterPro" id="IPR029016">
    <property type="entry name" value="GAF-like_dom_sf"/>
</dbReference>
<dbReference type="InterPro" id="IPR000014">
    <property type="entry name" value="PAS"/>
</dbReference>
<evidence type="ECO:0000256" key="1">
    <source>
        <dbReference type="ARBA" id="ARBA00000085"/>
    </source>
</evidence>
<dbReference type="Pfam" id="PF13426">
    <property type="entry name" value="PAS_9"/>
    <property type="match status" value="1"/>
</dbReference>
<dbReference type="InterPro" id="IPR036097">
    <property type="entry name" value="HisK_dim/P_sf"/>
</dbReference>